<protein>
    <submittedName>
        <fullName evidence="2">Uncharacterized protein</fullName>
    </submittedName>
</protein>
<sequence>MATGKFGLYYDDPRETKEDLCQSAIGVIFGEDQHNLYDDNYSNQLNRWGYERMTLPAVKRAVVLRQRYTGFFSLLVMIYKSYKTIAQFITDNRLETGLSVEVYSTDESGNGVVDIIFPLDHQHEFYVEEHVSTEELTSKLARRHFDSDLSDSESEPEGDEMEDEAAAKSADEEVVSQKEE</sequence>
<dbReference type="SUPFAM" id="SSF55136">
    <property type="entry name" value="Probable bacterial effector-binding domain"/>
    <property type="match status" value="1"/>
</dbReference>
<proteinExistence type="predicted"/>
<dbReference type="GO" id="GO:0000421">
    <property type="term" value="C:autophagosome membrane"/>
    <property type="evidence" value="ECO:0007669"/>
    <property type="project" value="TreeGrafter"/>
</dbReference>
<dbReference type="GO" id="GO:0106300">
    <property type="term" value="P:protein-DNA covalent cross-linking repair"/>
    <property type="evidence" value="ECO:0007669"/>
    <property type="project" value="TreeGrafter"/>
</dbReference>
<name>A0A4U5ME87_STECR</name>
<dbReference type="Gene3D" id="3.20.80.10">
    <property type="entry name" value="Regulatory factor, effector binding domain"/>
    <property type="match status" value="1"/>
</dbReference>
<evidence type="ECO:0000313" key="3">
    <source>
        <dbReference type="Proteomes" id="UP000298663"/>
    </source>
</evidence>
<reference evidence="2 3" key="2">
    <citation type="journal article" date="2019" name="G3 (Bethesda)">
        <title>Hybrid Assembly of the Genome of the Entomopathogenic Nematode Steinernema carpocapsae Identifies the X-Chromosome.</title>
        <authorList>
            <person name="Serra L."/>
            <person name="Macchietto M."/>
            <person name="Macias-Munoz A."/>
            <person name="McGill C.J."/>
            <person name="Rodriguez I.M."/>
            <person name="Rodriguez B."/>
            <person name="Murad R."/>
            <person name="Mortazavi A."/>
        </authorList>
    </citation>
    <scope>NUCLEOTIDE SEQUENCE [LARGE SCALE GENOMIC DNA]</scope>
    <source>
        <strain evidence="2 3">ALL</strain>
    </source>
</reference>
<evidence type="ECO:0000256" key="1">
    <source>
        <dbReference type="SAM" id="MobiDB-lite"/>
    </source>
</evidence>
<dbReference type="InterPro" id="IPR011256">
    <property type="entry name" value="Reg_factor_effector_dom_sf"/>
</dbReference>
<dbReference type="GO" id="GO:0005657">
    <property type="term" value="C:replication fork"/>
    <property type="evidence" value="ECO:0007669"/>
    <property type="project" value="TreeGrafter"/>
</dbReference>
<dbReference type="Proteomes" id="UP000298663">
    <property type="component" value="Unassembled WGS sequence"/>
</dbReference>
<feature type="compositionally biased region" description="Acidic residues" evidence="1">
    <location>
        <begin position="148"/>
        <end position="164"/>
    </location>
</feature>
<dbReference type="GO" id="GO:0005634">
    <property type="term" value="C:nucleus"/>
    <property type="evidence" value="ECO:0007669"/>
    <property type="project" value="TreeGrafter"/>
</dbReference>
<dbReference type="PANTHER" id="PTHR15949:SF3">
    <property type="entry name" value="TESTIS-EXPRESSED PROTEIN 264"/>
    <property type="match status" value="1"/>
</dbReference>
<gene>
    <name evidence="2" type="ORF">L596_023617</name>
</gene>
<evidence type="ECO:0000313" key="2">
    <source>
        <dbReference type="EMBL" id="TKR67468.1"/>
    </source>
</evidence>
<comment type="caution">
    <text evidence="2">The sequence shown here is derived from an EMBL/GenBank/DDBJ whole genome shotgun (WGS) entry which is preliminary data.</text>
</comment>
<dbReference type="STRING" id="34508.A0A4U5ME87"/>
<dbReference type="EMBL" id="AZBU02000008">
    <property type="protein sequence ID" value="TKR67468.1"/>
    <property type="molecule type" value="Genomic_DNA"/>
</dbReference>
<dbReference type="GO" id="GO:0005789">
    <property type="term" value="C:endoplasmic reticulum membrane"/>
    <property type="evidence" value="ECO:0007669"/>
    <property type="project" value="TreeGrafter"/>
</dbReference>
<organism evidence="2 3">
    <name type="scientific">Steinernema carpocapsae</name>
    <name type="common">Entomopathogenic nematode</name>
    <dbReference type="NCBI Taxonomy" id="34508"/>
    <lineage>
        <taxon>Eukaryota</taxon>
        <taxon>Metazoa</taxon>
        <taxon>Ecdysozoa</taxon>
        <taxon>Nematoda</taxon>
        <taxon>Chromadorea</taxon>
        <taxon>Rhabditida</taxon>
        <taxon>Tylenchina</taxon>
        <taxon>Panagrolaimomorpha</taxon>
        <taxon>Strongyloidoidea</taxon>
        <taxon>Steinernematidae</taxon>
        <taxon>Steinernema</taxon>
    </lineage>
</organism>
<reference evidence="2 3" key="1">
    <citation type="journal article" date="2015" name="Genome Biol.">
        <title>Comparative genomics of Steinernema reveals deeply conserved gene regulatory networks.</title>
        <authorList>
            <person name="Dillman A.R."/>
            <person name="Macchietto M."/>
            <person name="Porter C.F."/>
            <person name="Rogers A."/>
            <person name="Williams B."/>
            <person name="Antoshechkin I."/>
            <person name="Lee M.M."/>
            <person name="Goodwin Z."/>
            <person name="Lu X."/>
            <person name="Lewis E.E."/>
            <person name="Goodrich-Blair H."/>
            <person name="Stock S.P."/>
            <person name="Adams B.J."/>
            <person name="Sternberg P.W."/>
            <person name="Mortazavi A."/>
        </authorList>
    </citation>
    <scope>NUCLEOTIDE SEQUENCE [LARGE SCALE GENOMIC DNA]</scope>
    <source>
        <strain evidence="2 3">ALL</strain>
    </source>
</reference>
<dbReference type="AlphaFoldDB" id="A0A4U5ME87"/>
<feature type="region of interest" description="Disordered" evidence="1">
    <location>
        <begin position="142"/>
        <end position="180"/>
    </location>
</feature>
<accession>A0A4U5ME87</accession>
<dbReference type="GO" id="GO:0061709">
    <property type="term" value="P:reticulophagy"/>
    <property type="evidence" value="ECO:0007669"/>
    <property type="project" value="TreeGrafter"/>
</dbReference>
<dbReference type="OrthoDB" id="2140079at2759"/>
<feature type="compositionally biased region" description="Basic and acidic residues" evidence="1">
    <location>
        <begin position="165"/>
        <end position="180"/>
    </location>
</feature>
<keyword evidence="3" id="KW-1185">Reference proteome</keyword>
<dbReference type="PANTHER" id="PTHR15949">
    <property type="entry name" value="TESTIS-EXPRESSED PROTEIN 264"/>
    <property type="match status" value="1"/>
</dbReference>